<dbReference type="OrthoDB" id="2986332at2759"/>
<evidence type="ECO:0000313" key="3">
    <source>
        <dbReference type="Proteomes" id="UP000070121"/>
    </source>
</evidence>
<keyword evidence="1" id="KW-0472">Membrane</keyword>
<sequence>MLDLVYEEDQDLCSNGLEASSKTTPNPLSDSKSLKMLFSNIVVLLAANLATGAAVAVGTSSDVINLDATDLQRRAACAAAGVVNGQCGRYYRGTGCSDQIGAIGPGRCSGQCYYSSDAIASLRAVGDGTYGTNCHLYYDNNCQNQIGETGNAIVGGGKCYTPPSGRTGHSFLCWYRC</sequence>
<keyword evidence="1" id="KW-0812">Transmembrane</keyword>
<evidence type="ECO:0000313" key="2">
    <source>
        <dbReference type="EMBL" id="KXH54730.1"/>
    </source>
</evidence>
<dbReference type="Proteomes" id="UP000070121">
    <property type="component" value="Unassembled WGS sequence"/>
</dbReference>
<gene>
    <name evidence="2" type="ORF">CSAL01_09309</name>
</gene>
<name>A0A135U2W0_9PEZI</name>
<reference evidence="2 3" key="1">
    <citation type="submission" date="2014-02" db="EMBL/GenBank/DDBJ databases">
        <title>The genome sequence of Colletotrichum salicis CBS 607.94.</title>
        <authorList>
            <person name="Baroncelli R."/>
            <person name="Thon M.R."/>
        </authorList>
    </citation>
    <scope>NUCLEOTIDE SEQUENCE [LARGE SCALE GENOMIC DNA]</scope>
    <source>
        <strain evidence="2 3">CBS 607.94</strain>
    </source>
</reference>
<organism evidence="2 3">
    <name type="scientific">Colletotrichum salicis</name>
    <dbReference type="NCBI Taxonomy" id="1209931"/>
    <lineage>
        <taxon>Eukaryota</taxon>
        <taxon>Fungi</taxon>
        <taxon>Dikarya</taxon>
        <taxon>Ascomycota</taxon>
        <taxon>Pezizomycotina</taxon>
        <taxon>Sordariomycetes</taxon>
        <taxon>Hypocreomycetidae</taxon>
        <taxon>Glomerellales</taxon>
        <taxon>Glomerellaceae</taxon>
        <taxon>Colletotrichum</taxon>
        <taxon>Colletotrichum acutatum species complex</taxon>
    </lineage>
</organism>
<accession>A0A135U2W0</accession>
<dbReference type="AlphaFoldDB" id="A0A135U2W0"/>
<dbReference type="STRING" id="1209931.A0A135U2W0"/>
<protein>
    <submittedName>
        <fullName evidence="2">Uncharacterized protein</fullName>
    </submittedName>
</protein>
<keyword evidence="3" id="KW-1185">Reference proteome</keyword>
<keyword evidence="1" id="KW-1133">Transmembrane helix</keyword>
<comment type="caution">
    <text evidence="2">The sequence shown here is derived from an EMBL/GenBank/DDBJ whole genome shotgun (WGS) entry which is preliminary data.</text>
</comment>
<proteinExistence type="predicted"/>
<dbReference type="EMBL" id="JFFI01001766">
    <property type="protein sequence ID" value="KXH54730.1"/>
    <property type="molecule type" value="Genomic_DNA"/>
</dbReference>
<evidence type="ECO:0000256" key="1">
    <source>
        <dbReference type="SAM" id="Phobius"/>
    </source>
</evidence>
<feature type="transmembrane region" description="Helical" evidence="1">
    <location>
        <begin position="37"/>
        <end position="57"/>
    </location>
</feature>